<dbReference type="AlphaFoldDB" id="A0A6H1PBR3"/>
<feature type="transmembrane region" description="Helical" evidence="5">
    <location>
        <begin position="275"/>
        <end position="294"/>
    </location>
</feature>
<proteinExistence type="inferred from homology"/>
<evidence type="ECO:0000256" key="5">
    <source>
        <dbReference type="SAM" id="Phobius"/>
    </source>
</evidence>
<accession>A0A6H1PBR3</accession>
<dbReference type="Proteomes" id="UP000501868">
    <property type="component" value="Chromosome"/>
</dbReference>
<sequence>MLDKPSDLITREFTIGNTHHRCAIVYLDGLADKMVINDQIIKNIQIESVVSEKELSDKAVHLVDQLYNKVLSVGEGKRTTSSDEILYSILSGDTVLYVDGTDQALTIGSKGWENRSIEEPITEAVIRGPRNGFIENLRTNTMLIRRSIRDPNLRFKSYKIGRRSKKDLVLVYVDGIVNPDIVKEVNQRLASIDMDDALETGYIEQWIEDNFLSPFPQIDHTERPDKVVAAVLQGKVAILLDGTPFVLIAPMTFGNTLQSQEDYYERWIVGSLVRILRYLGAFIAVFLPSLYIALVSYHPGMIPSKLAFSIAATREGVPFPVFIEALLMETTMELLREAGIRLPKPIGQTIGIVGGLVIGQAAVSAGIVSPVMVIVVAVTAVSSFSMPGYSTALAFRIIRFGFMGAAALFGLYGIILAYIVVNIHLVNLKSLGVPYTTPFAPSFGRDWKDLVLRFPITMLTRRPNYLQTEDEKRMGIKKGGHSS</sequence>
<keyword evidence="5" id="KW-0812">Transmembrane</keyword>
<dbReference type="Pfam" id="PF03323">
    <property type="entry name" value="GerA"/>
    <property type="match status" value="1"/>
</dbReference>
<keyword evidence="3 4" id="KW-0472">Membrane</keyword>
<evidence type="ECO:0000256" key="2">
    <source>
        <dbReference type="ARBA" id="ARBA00005278"/>
    </source>
</evidence>
<keyword evidence="5" id="KW-1133">Transmembrane helix</keyword>
<comment type="similarity">
    <text evidence="2 4">Belongs to the GerABKA family.</text>
</comment>
<organism evidence="6 7">
    <name type="scientific">Priestia megaterium</name>
    <name type="common">Bacillus megaterium</name>
    <dbReference type="NCBI Taxonomy" id="1404"/>
    <lineage>
        <taxon>Bacteria</taxon>
        <taxon>Bacillati</taxon>
        <taxon>Bacillota</taxon>
        <taxon>Bacilli</taxon>
        <taxon>Bacillales</taxon>
        <taxon>Bacillaceae</taxon>
        <taxon>Priestia</taxon>
    </lineage>
</organism>
<evidence type="ECO:0000313" key="6">
    <source>
        <dbReference type="EMBL" id="QIZ11039.1"/>
    </source>
</evidence>
<gene>
    <name evidence="6" type="ORF">HFZ78_19935</name>
</gene>
<dbReference type="EMBL" id="CP051128">
    <property type="protein sequence ID" value="QIZ11039.1"/>
    <property type="molecule type" value="Genomic_DNA"/>
</dbReference>
<evidence type="ECO:0000313" key="7">
    <source>
        <dbReference type="Proteomes" id="UP000501868"/>
    </source>
</evidence>
<reference evidence="6 7" key="1">
    <citation type="submission" date="2020-04" db="EMBL/GenBank/DDBJ databases">
        <title>Genome-Wide Identification of 5-Methylcytosine Sites in Bacterial Genomes By High-Throughput Sequencing of MspJI Restriction Fragments.</title>
        <authorList>
            <person name="Wu V."/>
        </authorList>
    </citation>
    <scope>NUCLEOTIDE SEQUENCE [LARGE SCALE GENOMIC DNA]</scope>
    <source>
        <strain evidence="6 7">S2</strain>
    </source>
</reference>
<feature type="transmembrane region" description="Helical" evidence="5">
    <location>
        <begin position="349"/>
        <end position="377"/>
    </location>
</feature>
<comment type="subcellular location">
    <subcellularLocation>
        <location evidence="4">Cell membrane</location>
    </subcellularLocation>
    <subcellularLocation>
        <location evidence="1">Membrane</location>
        <topology evidence="1">Multi-pass membrane protein</topology>
    </subcellularLocation>
</comment>
<dbReference type="InterPro" id="IPR004995">
    <property type="entry name" value="Spore_Ger"/>
</dbReference>
<dbReference type="GO" id="GO:0005886">
    <property type="term" value="C:plasma membrane"/>
    <property type="evidence" value="ECO:0007669"/>
    <property type="project" value="UniProtKB-SubCell"/>
</dbReference>
<dbReference type="PANTHER" id="PTHR22550:SF5">
    <property type="entry name" value="LEUCINE ZIPPER PROTEIN 4"/>
    <property type="match status" value="1"/>
</dbReference>
<protein>
    <submittedName>
        <fullName evidence="6">Spore germination protein</fullName>
    </submittedName>
</protein>
<evidence type="ECO:0000256" key="1">
    <source>
        <dbReference type="ARBA" id="ARBA00004141"/>
    </source>
</evidence>
<dbReference type="PANTHER" id="PTHR22550">
    <property type="entry name" value="SPORE GERMINATION PROTEIN"/>
    <property type="match status" value="1"/>
</dbReference>
<dbReference type="GO" id="GO:0009847">
    <property type="term" value="P:spore germination"/>
    <property type="evidence" value="ECO:0007669"/>
    <property type="project" value="UniProtKB-UniRule"/>
</dbReference>
<evidence type="ECO:0000256" key="4">
    <source>
        <dbReference type="PIRNR" id="PIRNR005690"/>
    </source>
</evidence>
<dbReference type="PIRSF" id="PIRSF005690">
    <property type="entry name" value="GerBA"/>
    <property type="match status" value="1"/>
</dbReference>
<evidence type="ECO:0000256" key="3">
    <source>
        <dbReference type="ARBA" id="ARBA00023136"/>
    </source>
</evidence>
<feature type="transmembrane region" description="Helical" evidence="5">
    <location>
        <begin position="397"/>
        <end position="421"/>
    </location>
</feature>
<reference evidence="6 7" key="2">
    <citation type="submission" date="2020-04" db="EMBL/GenBank/DDBJ databases">
        <authorList>
            <person name="Fomenkov A."/>
            <person name="Anton B.P."/>
            <person name="Roberts R.J."/>
        </authorList>
    </citation>
    <scope>NUCLEOTIDE SEQUENCE [LARGE SCALE GENOMIC DNA]</scope>
    <source>
        <strain evidence="6 7">S2</strain>
    </source>
</reference>
<name>A0A6H1PBR3_PRIMG</name>
<dbReference type="InterPro" id="IPR050768">
    <property type="entry name" value="UPF0353/GerABKA_families"/>
</dbReference>